<name>A0A914R8S8_PAREQ</name>
<evidence type="ECO:0000313" key="4">
    <source>
        <dbReference type="WBParaSite" id="PEQ_0000306001-mRNA-1"/>
    </source>
</evidence>
<proteinExistence type="predicted"/>
<evidence type="ECO:0000313" key="3">
    <source>
        <dbReference type="Proteomes" id="UP000887564"/>
    </source>
</evidence>
<keyword evidence="1" id="KW-1133">Transmembrane helix</keyword>
<feature type="signal peptide" evidence="2">
    <location>
        <begin position="1"/>
        <end position="19"/>
    </location>
</feature>
<evidence type="ECO:0000256" key="1">
    <source>
        <dbReference type="SAM" id="Phobius"/>
    </source>
</evidence>
<keyword evidence="1" id="KW-0472">Membrane</keyword>
<keyword evidence="3" id="KW-1185">Reference proteome</keyword>
<evidence type="ECO:0000256" key="2">
    <source>
        <dbReference type="SAM" id="SignalP"/>
    </source>
</evidence>
<keyword evidence="1" id="KW-0812">Transmembrane</keyword>
<organism evidence="3 4">
    <name type="scientific">Parascaris equorum</name>
    <name type="common">Equine roundworm</name>
    <dbReference type="NCBI Taxonomy" id="6256"/>
    <lineage>
        <taxon>Eukaryota</taxon>
        <taxon>Metazoa</taxon>
        <taxon>Ecdysozoa</taxon>
        <taxon>Nematoda</taxon>
        <taxon>Chromadorea</taxon>
        <taxon>Rhabditida</taxon>
        <taxon>Spirurina</taxon>
        <taxon>Ascaridomorpha</taxon>
        <taxon>Ascaridoidea</taxon>
        <taxon>Ascarididae</taxon>
        <taxon>Parascaris</taxon>
    </lineage>
</organism>
<dbReference type="WBParaSite" id="PEQ_0000306001-mRNA-1">
    <property type="protein sequence ID" value="PEQ_0000306001-mRNA-1"/>
    <property type="gene ID" value="PEQ_0000306001"/>
</dbReference>
<reference evidence="4" key="1">
    <citation type="submission" date="2022-11" db="UniProtKB">
        <authorList>
            <consortium name="WormBaseParasite"/>
        </authorList>
    </citation>
    <scope>IDENTIFICATION</scope>
</reference>
<dbReference type="AlphaFoldDB" id="A0A914R8S8"/>
<feature type="chain" id="PRO_5036788224" evidence="2">
    <location>
        <begin position="20"/>
        <end position="80"/>
    </location>
</feature>
<protein>
    <submittedName>
        <fullName evidence="4">Uncharacterized protein</fullName>
    </submittedName>
</protein>
<dbReference type="Proteomes" id="UP000887564">
    <property type="component" value="Unplaced"/>
</dbReference>
<sequence length="80" mass="8773">MIAILLFAQSTAFACVVIAQFGQPMALLSVCTSFNIAAIAVLLVTSWRQSNSCGVRQRDCYDCAVWVHKYLLEGDSKLKS</sequence>
<accession>A0A914R8S8</accession>
<feature type="transmembrane region" description="Helical" evidence="1">
    <location>
        <begin position="24"/>
        <end position="47"/>
    </location>
</feature>
<keyword evidence="2" id="KW-0732">Signal</keyword>